<keyword evidence="1" id="KW-0378">Hydrolase</keyword>
<organism evidence="3 4">
    <name type="scientific">Subdoligranulum variabile</name>
    <dbReference type="NCBI Taxonomy" id="214851"/>
    <lineage>
        <taxon>Bacteria</taxon>
        <taxon>Bacillati</taxon>
        <taxon>Bacillota</taxon>
        <taxon>Clostridia</taxon>
        <taxon>Eubacteriales</taxon>
        <taxon>Oscillospiraceae</taxon>
        <taxon>Subdoligranulum</taxon>
    </lineage>
</organism>
<dbReference type="SMART" id="SM00646">
    <property type="entry name" value="Ami_3"/>
    <property type="match status" value="1"/>
</dbReference>
<dbReference type="Gene3D" id="3.40.630.40">
    <property type="entry name" value="Zn-dependent exopeptidases"/>
    <property type="match status" value="1"/>
</dbReference>
<evidence type="ECO:0000313" key="3">
    <source>
        <dbReference type="EMBL" id="HJG27867.1"/>
    </source>
</evidence>
<proteinExistence type="predicted"/>
<evidence type="ECO:0000259" key="2">
    <source>
        <dbReference type="SMART" id="SM00646"/>
    </source>
</evidence>
<dbReference type="Pfam" id="PF01520">
    <property type="entry name" value="Amidase_3"/>
    <property type="match status" value="1"/>
</dbReference>
<evidence type="ECO:0000256" key="1">
    <source>
        <dbReference type="ARBA" id="ARBA00022801"/>
    </source>
</evidence>
<dbReference type="PANTHER" id="PTHR30404">
    <property type="entry name" value="N-ACETYLMURAMOYL-L-ALANINE AMIDASE"/>
    <property type="match status" value="1"/>
</dbReference>
<dbReference type="GO" id="GO:0008745">
    <property type="term" value="F:N-acetylmuramoyl-L-alanine amidase activity"/>
    <property type="evidence" value="ECO:0007669"/>
    <property type="project" value="InterPro"/>
</dbReference>
<feature type="domain" description="MurNAc-LAA" evidence="2">
    <location>
        <begin position="430"/>
        <end position="542"/>
    </location>
</feature>
<dbReference type="InterPro" id="IPR050695">
    <property type="entry name" value="N-acetylmuramoyl_amidase_3"/>
</dbReference>
<comment type="caution">
    <text evidence="3">The sequence shown here is derived from an EMBL/GenBank/DDBJ whole genome shotgun (WGS) entry which is preliminary data.</text>
</comment>
<dbReference type="PANTHER" id="PTHR30404:SF0">
    <property type="entry name" value="N-ACETYLMURAMOYL-L-ALANINE AMIDASE AMIC"/>
    <property type="match status" value="1"/>
</dbReference>
<gene>
    <name evidence="3" type="ORF">K8V20_04375</name>
</gene>
<dbReference type="SUPFAM" id="SSF53187">
    <property type="entry name" value="Zn-dependent exopeptidases"/>
    <property type="match status" value="1"/>
</dbReference>
<reference evidence="3" key="2">
    <citation type="submission" date="2021-09" db="EMBL/GenBank/DDBJ databases">
        <authorList>
            <person name="Gilroy R."/>
        </authorList>
    </citation>
    <scope>NUCLEOTIDE SEQUENCE</scope>
    <source>
        <strain evidence="3">ChiBcec21-2208</strain>
    </source>
</reference>
<dbReference type="GO" id="GO:0030288">
    <property type="term" value="C:outer membrane-bounded periplasmic space"/>
    <property type="evidence" value="ECO:0007669"/>
    <property type="project" value="TreeGrafter"/>
</dbReference>
<dbReference type="AlphaFoldDB" id="A0A921LNL9"/>
<dbReference type="CDD" id="cd02696">
    <property type="entry name" value="MurNAc-LAA"/>
    <property type="match status" value="1"/>
</dbReference>
<dbReference type="EMBL" id="DYVE01000112">
    <property type="protein sequence ID" value="HJG27867.1"/>
    <property type="molecule type" value="Genomic_DNA"/>
</dbReference>
<dbReference type="Proteomes" id="UP000782880">
    <property type="component" value="Unassembled WGS sequence"/>
</dbReference>
<name>A0A921LNL9_9FIRM</name>
<feature type="non-terminal residue" evidence="3">
    <location>
        <position position="1"/>
    </location>
</feature>
<dbReference type="GO" id="GO:0009253">
    <property type="term" value="P:peptidoglycan catabolic process"/>
    <property type="evidence" value="ECO:0007669"/>
    <property type="project" value="InterPro"/>
</dbReference>
<evidence type="ECO:0000313" key="4">
    <source>
        <dbReference type="Proteomes" id="UP000782880"/>
    </source>
</evidence>
<sequence>SEDISTTESYYYITGSSDPDDPLTCNGEEVADRGIYGSFGIYASLEMGENEFVFENGEDTVSLTITRTEPSTSGGGIATITNLRRMGPSSDDIAKAGDTYQIRCTAPANGEVTATIGGETYVLEQEAIATTGVEAYYSTEITLPDVADGQVENLGQIQYKLTFDGTTSSGTSEGDLYVTGKDAYVIVRVNQNSAILYEDGEDGSNHVSLLSPGAVDAVVDCTDGYFQLSMGSWISKSYVDILEDQTEWADTVTDTSYTAGDDGEYLVLSGNASPSFKAYNTSEKVTIRFYNTTGIELDHINSNLFSSMTIREEDGNTTLEFYKRDSVETVGYDISYDGNGNTTVFFNPKASVGSESAPLKNMTIVVDPGHGGLDGGAQGVLYGIGPVEKDITMAHALVLQNRLESLGAQVILAVSPDQDNSTKVEMTDRVELAKENEADFYISLHCNSIAANSNGLKPSGTEIYYYENNSKLLADSILEKITEYNNRDARKVIYGNFYVTRNPICPSMLVEMGFISNPVEYDELCSPDSMYQTANAIADALIEYVEE</sequence>
<protein>
    <submittedName>
        <fullName evidence="3">N-acetylmuramoyl-L-alanine amidase</fullName>
    </submittedName>
</protein>
<accession>A0A921LNL9</accession>
<dbReference type="InterPro" id="IPR002508">
    <property type="entry name" value="MurNAc-LAA_cat"/>
</dbReference>
<reference evidence="3" key="1">
    <citation type="journal article" date="2021" name="PeerJ">
        <title>Extensive microbial diversity within the chicken gut microbiome revealed by metagenomics and culture.</title>
        <authorList>
            <person name="Gilroy R."/>
            <person name="Ravi A."/>
            <person name="Getino M."/>
            <person name="Pursley I."/>
            <person name="Horton D.L."/>
            <person name="Alikhan N.F."/>
            <person name="Baker D."/>
            <person name="Gharbi K."/>
            <person name="Hall N."/>
            <person name="Watson M."/>
            <person name="Adriaenssens E.M."/>
            <person name="Foster-Nyarko E."/>
            <person name="Jarju S."/>
            <person name="Secka A."/>
            <person name="Antonio M."/>
            <person name="Oren A."/>
            <person name="Chaudhuri R.R."/>
            <person name="La Ragione R."/>
            <person name="Hildebrand F."/>
            <person name="Pallen M.J."/>
        </authorList>
    </citation>
    <scope>NUCLEOTIDE SEQUENCE</scope>
    <source>
        <strain evidence="3">ChiBcec21-2208</strain>
    </source>
</reference>